<evidence type="ECO:0000313" key="1">
    <source>
        <dbReference type="EMBL" id="MFD2704707.1"/>
    </source>
</evidence>
<protein>
    <submittedName>
        <fullName evidence="1">Uncharacterized protein</fullName>
    </submittedName>
</protein>
<dbReference type="EMBL" id="JBHUML010000002">
    <property type="protein sequence ID" value="MFD2704707.1"/>
    <property type="molecule type" value="Genomic_DNA"/>
</dbReference>
<name>A0ABW5T0P0_9BACI</name>
<accession>A0ABW5T0P0</accession>
<evidence type="ECO:0000313" key="2">
    <source>
        <dbReference type="Proteomes" id="UP001597520"/>
    </source>
</evidence>
<reference evidence="2" key="1">
    <citation type="journal article" date="2019" name="Int. J. Syst. Evol. Microbiol.">
        <title>The Global Catalogue of Microorganisms (GCM) 10K type strain sequencing project: providing services to taxonomists for standard genome sequencing and annotation.</title>
        <authorList>
            <consortium name="The Broad Institute Genomics Platform"/>
            <consortium name="The Broad Institute Genome Sequencing Center for Infectious Disease"/>
            <person name="Wu L."/>
            <person name="Ma J."/>
        </authorList>
    </citation>
    <scope>NUCLEOTIDE SEQUENCE [LARGE SCALE GENOMIC DNA]</scope>
    <source>
        <strain evidence="2">KCTC 33792</strain>
    </source>
</reference>
<dbReference type="Proteomes" id="UP001597520">
    <property type="component" value="Unassembled WGS sequence"/>
</dbReference>
<dbReference type="RefSeq" id="WP_380711984.1">
    <property type="nucleotide sequence ID" value="NZ_JBHUML010000002.1"/>
</dbReference>
<organism evidence="1 2">
    <name type="scientific">Salibacterium lacus</name>
    <dbReference type="NCBI Taxonomy" id="1898109"/>
    <lineage>
        <taxon>Bacteria</taxon>
        <taxon>Bacillati</taxon>
        <taxon>Bacillota</taxon>
        <taxon>Bacilli</taxon>
        <taxon>Bacillales</taxon>
        <taxon>Bacillaceae</taxon>
    </lineage>
</organism>
<sequence length="110" mass="12314">MSIDIHVTDDYRITSDAHNYIVLERYTADPTKAPDWPKRAAKGADPTPKERWREVKYCATIPQAARQILDLSVRQSDATSLAEVVAKMEAVRDDIDRSLSPTDTGKITPS</sequence>
<comment type="caution">
    <text evidence="1">The sequence shown here is derived from an EMBL/GenBank/DDBJ whole genome shotgun (WGS) entry which is preliminary data.</text>
</comment>
<keyword evidence="2" id="KW-1185">Reference proteome</keyword>
<gene>
    <name evidence="1" type="ORF">ACFSUB_04455</name>
</gene>
<proteinExistence type="predicted"/>